<dbReference type="Gene3D" id="2.60.120.10">
    <property type="entry name" value="Jelly Rolls"/>
    <property type="match status" value="2"/>
</dbReference>
<dbReference type="GO" id="GO:0016301">
    <property type="term" value="F:kinase activity"/>
    <property type="evidence" value="ECO:0007669"/>
    <property type="project" value="UniProtKB-KW"/>
</dbReference>
<dbReference type="Proteomes" id="UP000422989">
    <property type="component" value="Chromosome"/>
</dbReference>
<dbReference type="RefSeq" id="WP_156242704.1">
    <property type="nucleotide sequence ID" value="NZ_BAAAZL010000004.1"/>
</dbReference>
<protein>
    <submittedName>
        <fullName evidence="3">Carbohydrate kinase</fullName>
    </submittedName>
</protein>
<keyword evidence="4" id="KW-1185">Reference proteome</keyword>
<dbReference type="KEGG" id="moj:D7D94_11280"/>
<dbReference type="InterPro" id="IPR014710">
    <property type="entry name" value="RmlC-like_jellyroll"/>
</dbReference>
<dbReference type="CDD" id="cd07010">
    <property type="entry name" value="cupin_PMI_type_I_N_bac"/>
    <property type="match status" value="1"/>
</dbReference>
<keyword evidence="2" id="KW-0862">Zinc</keyword>
<proteinExistence type="predicted"/>
<reference evidence="3 4" key="1">
    <citation type="submission" date="2018-09" db="EMBL/GenBank/DDBJ databases">
        <title>Whole genome sequencing of Microbacterium oryzae strain MB-10T.</title>
        <authorList>
            <person name="Das S.K."/>
        </authorList>
    </citation>
    <scope>NUCLEOTIDE SEQUENCE [LARGE SCALE GENOMIC DNA]</scope>
    <source>
        <strain evidence="3 4">MB-10</strain>
    </source>
</reference>
<keyword evidence="3" id="KW-0418">Kinase</keyword>
<name>A0A6I6EBE1_9MICO</name>
<organism evidence="3 4">
    <name type="scientific">Microbacterium oryzae</name>
    <dbReference type="NCBI Taxonomy" id="743009"/>
    <lineage>
        <taxon>Bacteria</taxon>
        <taxon>Bacillati</taxon>
        <taxon>Actinomycetota</taxon>
        <taxon>Actinomycetes</taxon>
        <taxon>Micrococcales</taxon>
        <taxon>Microbacteriaceae</taxon>
        <taxon>Microbacterium</taxon>
    </lineage>
</organism>
<evidence type="ECO:0000313" key="4">
    <source>
        <dbReference type="Proteomes" id="UP000422989"/>
    </source>
</evidence>
<dbReference type="OrthoDB" id="9808275at2"/>
<evidence type="ECO:0000313" key="3">
    <source>
        <dbReference type="EMBL" id="QGU28921.1"/>
    </source>
</evidence>
<gene>
    <name evidence="3" type="ORF">D7D94_11280</name>
</gene>
<dbReference type="GO" id="GO:0046872">
    <property type="term" value="F:metal ion binding"/>
    <property type="evidence" value="ECO:0007669"/>
    <property type="project" value="UniProtKB-KW"/>
</dbReference>
<dbReference type="PANTHER" id="PTHR42742:SF3">
    <property type="entry name" value="FRUCTOKINASE"/>
    <property type="match status" value="1"/>
</dbReference>
<dbReference type="EMBL" id="CP032550">
    <property type="protein sequence ID" value="QGU28921.1"/>
    <property type="molecule type" value="Genomic_DNA"/>
</dbReference>
<accession>A0A6I6EBE1</accession>
<dbReference type="AlphaFoldDB" id="A0A6I6EBE1"/>
<evidence type="ECO:0000256" key="2">
    <source>
        <dbReference type="ARBA" id="ARBA00022833"/>
    </source>
</evidence>
<keyword evidence="1" id="KW-0479">Metal-binding</keyword>
<dbReference type="InterPro" id="IPR051804">
    <property type="entry name" value="Carb_Metab_Reg_Kinase/Isom"/>
</dbReference>
<dbReference type="InterPro" id="IPR011051">
    <property type="entry name" value="RmlC_Cupin_sf"/>
</dbReference>
<keyword evidence="3" id="KW-0808">Transferase</keyword>
<sequence length="334" mass="35637">MIVELPSNRPPERFYRGGERIAAFRGEDAAPEREPEDWVGSVTTIFGESELGLSRLPHGPLVRDAIAADPEFWLGAEHVRRWGDDARLLVKLLDAGQRLPVHAHPHDSFAAQHLGHAHGKAEAWYILQGGSVHVGLRRDVSASELAALVETQDVDALLGLLHEVQVEPGDVVWVPPGELHAIGAGVFLLELQQPEDLSILLEWQGFQLDGAKDGHLGLGFDVALEAVNRRARSQEELASLVQTAPERGSVFPAAADEYFRLERVPVAGPSVVDAGYAILVVARGSVTLDGDAVAAGSTHLVPANHGPIAVDGKGEVLVARPPAEVRAIGSGGCE</sequence>
<evidence type="ECO:0000256" key="1">
    <source>
        <dbReference type="ARBA" id="ARBA00022723"/>
    </source>
</evidence>
<dbReference type="SUPFAM" id="SSF51182">
    <property type="entry name" value="RmlC-like cupins"/>
    <property type="match status" value="1"/>
</dbReference>
<dbReference type="PANTHER" id="PTHR42742">
    <property type="entry name" value="TRANSCRIPTIONAL REPRESSOR MPRA"/>
    <property type="match status" value="1"/>
</dbReference>